<name>A0ACD4C5F2_9BACI</name>
<reference evidence="1" key="1">
    <citation type="submission" date="2022-09" db="EMBL/GenBank/DDBJ databases">
        <title>Complete genome sequence of Rossellomorea vietnamensis strain RL-WG62, a newly isolated PGPR with the potential for plant salinity stress alleviation.</title>
        <authorList>
            <person name="Ren L."/>
            <person name="Wang G."/>
            <person name="Hu H."/>
        </authorList>
    </citation>
    <scope>NUCLEOTIDE SEQUENCE</scope>
    <source>
        <strain evidence="1">RL-WG62</strain>
    </source>
</reference>
<evidence type="ECO:0000313" key="1">
    <source>
        <dbReference type="EMBL" id="UXH43489.1"/>
    </source>
</evidence>
<evidence type="ECO:0000313" key="2">
    <source>
        <dbReference type="Proteomes" id="UP001064027"/>
    </source>
</evidence>
<dbReference type="Proteomes" id="UP001064027">
    <property type="component" value="Chromosome"/>
</dbReference>
<gene>
    <name evidence="1" type="ORF">N5C46_17720</name>
</gene>
<accession>A0ACD4C5F2</accession>
<proteinExistence type="predicted"/>
<protein>
    <submittedName>
        <fullName evidence="1">N-acetylmuramoyl-L-alanine amidase</fullName>
        <ecNumber evidence="1">3.5.1.28</ecNumber>
    </submittedName>
</protein>
<keyword evidence="2" id="KW-1185">Reference proteome</keyword>
<keyword evidence="1" id="KW-0378">Hydrolase</keyword>
<organism evidence="1 2">
    <name type="scientific">Rossellomorea vietnamensis</name>
    <dbReference type="NCBI Taxonomy" id="218284"/>
    <lineage>
        <taxon>Bacteria</taxon>
        <taxon>Bacillati</taxon>
        <taxon>Bacillota</taxon>
        <taxon>Bacilli</taxon>
        <taxon>Bacillales</taxon>
        <taxon>Bacillaceae</taxon>
        <taxon>Rossellomorea</taxon>
    </lineage>
</organism>
<dbReference type="EMBL" id="CP104558">
    <property type="protein sequence ID" value="UXH43489.1"/>
    <property type="molecule type" value="Genomic_DNA"/>
</dbReference>
<dbReference type="EC" id="3.5.1.28" evidence="1"/>
<sequence>MKKSKWLKVAGSLSLTGFLLGSAMTPLSPSLSSQGIARAATVDSSELQKAFRQAAQEFDVPVEILLAVGYNMSLWEHHGGKPSASGGYGLMHLTDVNVDNLEGPDTSDNPLHMFLSGKEDAPMQGVVPTGKQADISLSDPSLHTLTAAADLLSLPSGDLKKDQKQNIRGAAALLAKYADQTVGKKPKGLDDWYGAVAKYSGSSDEAGARDFADRVYETINNGAAKQTEDGSSIHLAPKQITPDKETINPLHLKSDGEENKADCPKGLACHYVPAAYKKINHDGTFYEWSYGNYDKANRPHDNQEIKYIVLHDTEISYDLTKTVFQRETTQASAHYVIRSSDGDITQMIDNKDVAWHAGNWYFNSKSIGIEHEGIAIEGADWYNEQLYHASARLVKHLAREYNIPLDRDHIIAHDEVPGTSAARQSTMHWDPGPFWDWAHYMKILGAPLESGKKQKDVVQINPNFNKNMPDLQTPTGEPVPKQSANFVYLYSAPSFDAPLIKDAALPNAHPLDASNWGNKAVTGQTFYKAEDQGDWTAIWYGAQKAWFYNPKGKNTTKGSGIVITPKEGKTEIPVYGLAYPEAEAFPDGIPVRGMDVLQYTLTPGQKYVATEKVKGSYYSAPVYTYNPETTHKIVWGDDEFYLIHLNHRLAFVRAEDVDVVENPKHQHHHKR</sequence>